<proteinExistence type="predicted"/>
<evidence type="ECO:0000256" key="1">
    <source>
        <dbReference type="ARBA" id="ARBA00022737"/>
    </source>
</evidence>
<evidence type="ECO:0000256" key="2">
    <source>
        <dbReference type="ARBA" id="ARBA00022803"/>
    </source>
</evidence>
<dbReference type="PANTHER" id="PTHR45188:SF2">
    <property type="entry name" value="DNAJ HOMOLOG SUBFAMILY C MEMBER 7"/>
    <property type="match status" value="1"/>
</dbReference>
<protein>
    <submittedName>
        <fullName evidence="5">DnaJ-domain-containing protein</fullName>
    </submittedName>
</protein>
<dbReference type="SMART" id="SM00271">
    <property type="entry name" value="DnaJ"/>
    <property type="match status" value="1"/>
</dbReference>
<feature type="repeat" description="TPR" evidence="3">
    <location>
        <begin position="370"/>
        <end position="403"/>
    </location>
</feature>
<keyword evidence="2 3" id="KW-0802">TPR repeat</keyword>
<feature type="domain" description="J" evidence="4">
    <location>
        <begin position="424"/>
        <end position="494"/>
    </location>
</feature>
<dbReference type="SUPFAM" id="SSF46565">
    <property type="entry name" value="Chaperone J-domain"/>
    <property type="match status" value="1"/>
</dbReference>
<dbReference type="CDD" id="cd06257">
    <property type="entry name" value="DnaJ"/>
    <property type="match status" value="1"/>
</dbReference>
<dbReference type="Gene3D" id="1.10.287.110">
    <property type="entry name" value="DnaJ domain"/>
    <property type="match status" value="1"/>
</dbReference>
<dbReference type="InterPro" id="IPR036869">
    <property type="entry name" value="J_dom_sf"/>
</dbReference>
<dbReference type="InterPro" id="IPR001623">
    <property type="entry name" value="DnaJ_domain"/>
</dbReference>
<gene>
    <name evidence="5" type="ORF">BCR33DRAFT_502118</name>
</gene>
<dbReference type="PANTHER" id="PTHR45188">
    <property type="entry name" value="DNAJ PROTEIN P58IPK HOMOLOG"/>
    <property type="match status" value="1"/>
</dbReference>
<dbReference type="PRINTS" id="PR00625">
    <property type="entry name" value="JDOMAIN"/>
</dbReference>
<reference evidence="5 6" key="1">
    <citation type="submission" date="2016-07" db="EMBL/GenBank/DDBJ databases">
        <title>Pervasive Adenine N6-methylation of Active Genes in Fungi.</title>
        <authorList>
            <consortium name="DOE Joint Genome Institute"/>
            <person name="Mondo S.J."/>
            <person name="Dannebaum R.O."/>
            <person name="Kuo R.C."/>
            <person name="Labutti K."/>
            <person name="Haridas S."/>
            <person name="Kuo A."/>
            <person name="Salamov A."/>
            <person name="Ahrendt S.R."/>
            <person name="Lipzen A."/>
            <person name="Sullivan W."/>
            <person name="Andreopoulos W.B."/>
            <person name="Clum A."/>
            <person name="Lindquist E."/>
            <person name="Daum C."/>
            <person name="Ramamoorthy G.K."/>
            <person name="Gryganskyi A."/>
            <person name="Culley D."/>
            <person name="Magnuson J.K."/>
            <person name="James T.Y."/>
            <person name="O'Malley M.A."/>
            <person name="Stajich J.E."/>
            <person name="Spatafora J.W."/>
            <person name="Visel A."/>
            <person name="Grigoriev I.V."/>
        </authorList>
    </citation>
    <scope>NUCLEOTIDE SEQUENCE [LARGE SCALE GENOMIC DNA]</scope>
    <source>
        <strain evidence="5 6">JEL800</strain>
    </source>
</reference>
<dbReference type="AlphaFoldDB" id="A0A1Y2CW62"/>
<dbReference type="Proteomes" id="UP000193642">
    <property type="component" value="Unassembled WGS sequence"/>
</dbReference>
<name>A0A1Y2CW62_9FUNG</name>
<dbReference type="PROSITE" id="PS50005">
    <property type="entry name" value="TPR"/>
    <property type="match status" value="1"/>
</dbReference>
<accession>A0A1Y2CW62</accession>
<dbReference type="InterPro" id="IPR011990">
    <property type="entry name" value="TPR-like_helical_dom_sf"/>
</dbReference>
<dbReference type="Gene3D" id="1.25.40.10">
    <property type="entry name" value="Tetratricopeptide repeat domain"/>
    <property type="match status" value="1"/>
</dbReference>
<dbReference type="PROSITE" id="PS00636">
    <property type="entry name" value="DNAJ_1"/>
    <property type="match status" value="1"/>
</dbReference>
<sequence length="525" mass="57611">MSSSRRPMSSTRPRTTKPPLICIAALDVLQPTSPLRATLLANRSAAFSMSRAHSSVVRDAKAALELDNSQWKLYSRAAKSLVFMADLDAAIQLLRLGVAVAAASKPAWAQAEAFNKEIAAIQSMEAYVAQARDLLKDANKDTKRDSCAKALHALESAFILADPSNAKQSYSTSSSSRLLSADLGNISHKWKLFRAEALVGLLELGEASKVVSNQVLSYDSTNSEALALRAVILYMNDSHPIASVLSFCTNALAYDPDNAKARVFLRKVKALEAKKKEGNDAYGAQDWEAAEAKYSEWLEEDTVGGVVRCKVLSNRAMVRSKQERHPACISDCTTAIDLLNTLQFPSNTNSDSPEPTPSDLANTPQTALYTKLYLRRADSYSKLEQYTDAIRDYTICTDLKPNDSAIQSTLQTLKRLERQAKRKDYYKILGIPRGSDENAIKKAYRKMALQYHPDKQAALPEEERLLGDAKFKEIAEAYSVLSDPQKKRMFDAGHDVDGASASGGMGGGNPFGGVGWVGVWIWRIL</sequence>
<keyword evidence="1" id="KW-0677">Repeat</keyword>
<comment type="caution">
    <text evidence="5">The sequence shown here is derived from an EMBL/GenBank/DDBJ whole genome shotgun (WGS) entry which is preliminary data.</text>
</comment>
<organism evidence="5 6">
    <name type="scientific">Rhizoclosmatium globosum</name>
    <dbReference type="NCBI Taxonomy" id="329046"/>
    <lineage>
        <taxon>Eukaryota</taxon>
        <taxon>Fungi</taxon>
        <taxon>Fungi incertae sedis</taxon>
        <taxon>Chytridiomycota</taxon>
        <taxon>Chytridiomycota incertae sedis</taxon>
        <taxon>Chytridiomycetes</taxon>
        <taxon>Chytridiales</taxon>
        <taxon>Chytriomycetaceae</taxon>
        <taxon>Rhizoclosmatium</taxon>
    </lineage>
</organism>
<dbReference type="EMBL" id="MCGO01000006">
    <property type="protein sequence ID" value="ORY51064.1"/>
    <property type="molecule type" value="Genomic_DNA"/>
</dbReference>
<dbReference type="InterPro" id="IPR018253">
    <property type="entry name" value="DnaJ_domain_CS"/>
</dbReference>
<dbReference type="STRING" id="329046.A0A1Y2CW62"/>
<dbReference type="SMART" id="SM00028">
    <property type="entry name" value="TPR"/>
    <property type="match status" value="4"/>
</dbReference>
<evidence type="ECO:0000256" key="3">
    <source>
        <dbReference type="PROSITE-ProRule" id="PRU00339"/>
    </source>
</evidence>
<keyword evidence="6" id="KW-1185">Reference proteome</keyword>
<dbReference type="OrthoDB" id="10250354at2759"/>
<dbReference type="SUPFAM" id="SSF48452">
    <property type="entry name" value="TPR-like"/>
    <property type="match status" value="2"/>
</dbReference>
<evidence type="ECO:0000313" key="6">
    <source>
        <dbReference type="Proteomes" id="UP000193642"/>
    </source>
</evidence>
<evidence type="ECO:0000313" key="5">
    <source>
        <dbReference type="EMBL" id="ORY51064.1"/>
    </source>
</evidence>
<dbReference type="InterPro" id="IPR019734">
    <property type="entry name" value="TPR_rpt"/>
</dbReference>
<evidence type="ECO:0000259" key="4">
    <source>
        <dbReference type="PROSITE" id="PS50076"/>
    </source>
</evidence>
<dbReference type="Pfam" id="PF00226">
    <property type="entry name" value="DnaJ"/>
    <property type="match status" value="1"/>
</dbReference>
<dbReference type="PROSITE" id="PS50076">
    <property type="entry name" value="DNAJ_2"/>
    <property type="match status" value="1"/>
</dbReference>